<dbReference type="Proteomes" id="UP000193083">
    <property type="component" value="Unassembled WGS sequence"/>
</dbReference>
<dbReference type="AlphaFoldDB" id="A0A1X7NMB1"/>
<dbReference type="EMBL" id="FXBL01000004">
    <property type="protein sequence ID" value="SMH39027.1"/>
    <property type="molecule type" value="Genomic_DNA"/>
</dbReference>
<gene>
    <name evidence="1" type="ORF">SAMN02982922_2118</name>
</gene>
<name>A0A1X7NMB1_9HYPH</name>
<organism evidence="1 2">
    <name type="scientific">Mesorhizobium australicum</name>
    <dbReference type="NCBI Taxonomy" id="536018"/>
    <lineage>
        <taxon>Bacteria</taxon>
        <taxon>Pseudomonadati</taxon>
        <taxon>Pseudomonadota</taxon>
        <taxon>Alphaproteobacteria</taxon>
        <taxon>Hyphomicrobiales</taxon>
        <taxon>Phyllobacteriaceae</taxon>
        <taxon>Mesorhizobium</taxon>
    </lineage>
</organism>
<dbReference type="OrthoDB" id="7950561at2"/>
<reference evidence="2" key="1">
    <citation type="submission" date="2017-04" db="EMBL/GenBank/DDBJ databases">
        <authorList>
            <person name="Varghese N."/>
            <person name="Submissions S."/>
        </authorList>
    </citation>
    <scope>NUCLEOTIDE SEQUENCE [LARGE SCALE GENOMIC DNA]</scope>
    <source>
        <strain evidence="2">B5P</strain>
    </source>
</reference>
<evidence type="ECO:0000313" key="1">
    <source>
        <dbReference type="EMBL" id="SMH39027.1"/>
    </source>
</evidence>
<keyword evidence="2" id="KW-1185">Reference proteome</keyword>
<dbReference type="RefSeq" id="WP_139832223.1">
    <property type="nucleotide sequence ID" value="NZ_FXBL01000004.1"/>
</dbReference>
<protein>
    <recommendedName>
        <fullName evidence="3">DUF1127 domain-containing protein</fullName>
    </recommendedName>
</protein>
<sequence>MSIAFIHSILAAMRRAARVLIREHARKRRNAMAVQHLAALPAYLRQDVGLREDVDFVDVVEHGIRQRAADEGTRRTFAILPHAI</sequence>
<accession>A0A1X7NMB1</accession>
<evidence type="ECO:0000313" key="2">
    <source>
        <dbReference type="Proteomes" id="UP000193083"/>
    </source>
</evidence>
<evidence type="ECO:0008006" key="3">
    <source>
        <dbReference type="Google" id="ProtNLM"/>
    </source>
</evidence>
<proteinExistence type="predicted"/>